<dbReference type="GO" id="GO:0000323">
    <property type="term" value="C:lytic vacuole"/>
    <property type="evidence" value="ECO:0007669"/>
    <property type="project" value="TreeGrafter"/>
</dbReference>
<feature type="region of interest" description="Disordered" evidence="3">
    <location>
        <begin position="773"/>
        <end position="808"/>
    </location>
</feature>
<feature type="region of interest" description="Disordered" evidence="3">
    <location>
        <begin position="618"/>
        <end position="668"/>
    </location>
</feature>
<keyword evidence="1 2" id="KW-0175">Coiled coil</keyword>
<dbReference type="GO" id="GO:0005768">
    <property type="term" value="C:endosome"/>
    <property type="evidence" value="ECO:0007669"/>
    <property type="project" value="TreeGrafter"/>
</dbReference>
<dbReference type="PANTHER" id="PTHR15157:SF5">
    <property type="entry name" value="UV RADIATION RESISTANCE-ASSOCIATED GENE PROTEIN"/>
    <property type="match status" value="1"/>
</dbReference>
<feature type="compositionally biased region" description="Basic and acidic residues" evidence="3">
    <location>
        <begin position="650"/>
        <end position="661"/>
    </location>
</feature>
<evidence type="ECO:0000313" key="5">
    <source>
        <dbReference type="Proteomes" id="UP001378592"/>
    </source>
</evidence>
<dbReference type="GO" id="GO:0000149">
    <property type="term" value="F:SNARE binding"/>
    <property type="evidence" value="ECO:0007669"/>
    <property type="project" value="TreeGrafter"/>
</dbReference>
<feature type="coiled-coil region" evidence="2">
    <location>
        <begin position="277"/>
        <end position="336"/>
    </location>
</feature>
<accession>A0AAN9YVR4</accession>
<gene>
    <name evidence="4" type="ORF">R5R35_005598</name>
</gene>
<feature type="compositionally biased region" description="Low complexity" evidence="3">
    <location>
        <begin position="512"/>
        <end position="527"/>
    </location>
</feature>
<feature type="compositionally biased region" description="Basic and acidic residues" evidence="3">
    <location>
        <begin position="774"/>
        <end position="797"/>
    </location>
</feature>
<evidence type="ECO:0000313" key="4">
    <source>
        <dbReference type="EMBL" id="KAK7791287.1"/>
    </source>
</evidence>
<sequence>MNVKWIEMLGQCHEMLAPQRVSPRWKEWIPLVSQQLRLRNLIQVIAYNVNVPEKVKCDAKIKLSRTEKTKSSFYYTLHLTTMSAPFYTSEKLETENPKWAEIDIGETVNAINASVNGIVVRLWVHRNTEQDQVLTVWGVYFSGLIYLGPKLCTDPAAFCLNTIVFHMHGGYFTAPQCFKEPAPRIRHAQVKISVPDVQPSYTVSLVSRLHTIQQAIKKQRSAAQVLREKISVGRYTPPESRESATLRRLLNKSRPQAPQRQEVQKIKREIEMTKFRVEMLAQERSRKIAELQALEKSKALLSEINQDRGTELLDNYRTLQKEMERLKDKRKTYIDTRDAYLMTNAQLIFRQKQLISKLSQIYPVTQLSDGKYSICGVHLPNSEDFAGNDEIMISVSLGYVSHVLQMISVFLQVPLRYPIIHFGSWSKIVDHVVEKIPEKDREFPLFSRGKDKLQFNYGVYLLNKNVSQLRWYCGLPTQDLRATLPNLSGLLRIHPTTVPEFHYQHHHHHHTSSGSSLDLRSSSQNQSPIGSVPPEFRKDLCEKDAANSFEKGHRISRSMDSSDMNFQSKINEPDVQSAKEFKILNERTDLVNGSPSVSTSLSYSLDKGLDEYEELKKAELPSKPPLSSKPQAAGGRVLASVGSEPILTQEMRERVHRKDDLETVSSGDEAKKHFLQSWQAGGPAPVCSDDEGLPHSQLPHNCLFPQSPELLAEKLEGHCVTENGANSDLCSDQTQEPQLADVHGIVQEQVPFEDECPFYIPEDHVTHQKIYNHSNKELPVDNHITEKKDEPTKERGNAESTLTNHSDCDSKRRKSECIIESENGSESHLTSKSLQNVNNRMLDTTIPNRKDLFDEAVSMEEMSSLIDSSVLVDSVFASVASRTEALANRSGTFNLVRSRHSSMLEDGNS</sequence>
<evidence type="ECO:0000256" key="3">
    <source>
        <dbReference type="SAM" id="MobiDB-lite"/>
    </source>
</evidence>
<dbReference type="GO" id="GO:0032991">
    <property type="term" value="C:protein-containing complex"/>
    <property type="evidence" value="ECO:0007669"/>
    <property type="project" value="UniProtKB-ARBA"/>
</dbReference>
<dbReference type="Pfam" id="PF10186">
    <property type="entry name" value="ATG14"/>
    <property type="match status" value="1"/>
</dbReference>
<dbReference type="AlphaFoldDB" id="A0AAN9YVR4"/>
<name>A0AAN9YVR4_9ORTH</name>
<evidence type="ECO:0000256" key="2">
    <source>
        <dbReference type="SAM" id="Coils"/>
    </source>
</evidence>
<feature type="region of interest" description="Disordered" evidence="3">
    <location>
        <begin position="503"/>
        <end position="536"/>
    </location>
</feature>
<evidence type="ECO:0008006" key="6">
    <source>
        <dbReference type="Google" id="ProtNLM"/>
    </source>
</evidence>
<dbReference type="PANTHER" id="PTHR15157">
    <property type="entry name" value="UV RADIATION RESISTANCE-ASSOCIATED GENE PROTEIN"/>
    <property type="match status" value="1"/>
</dbReference>
<protein>
    <recommendedName>
        <fullName evidence="6">UV radiation resistance-associated gene protein</fullName>
    </recommendedName>
</protein>
<dbReference type="EMBL" id="JAZDUA010000547">
    <property type="protein sequence ID" value="KAK7791287.1"/>
    <property type="molecule type" value="Genomic_DNA"/>
</dbReference>
<proteinExistence type="predicted"/>
<dbReference type="InterPro" id="IPR018791">
    <property type="entry name" value="UV_resistance/autophagy_Atg14"/>
</dbReference>
<reference evidence="4 5" key="1">
    <citation type="submission" date="2024-03" db="EMBL/GenBank/DDBJ databases">
        <title>The genome assembly and annotation of the cricket Gryllus longicercus Weissman &amp; Gray.</title>
        <authorList>
            <person name="Szrajer S."/>
            <person name="Gray D."/>
            <person name="Ylla G."/>
        </authorList>
    </citation>
    <scope>NUCLEOTIDE SEQUENCE [LARGE SCALE GENOMIC DNA]</scope>
    <source>
        <strain evidence="4">DAG 2021-001</strain>
        <tissue evidence="4">Whole body minus gut</tissue>
    </source>
</reference>
<evidence type="ECO:0000256" key="1">
    <source>
        <dbReference type="ARBA" id="ARBA00023054"/>
    </source>
</evidence>
<comment type="caution">
    <text evidence="4">The sequence shown here is derived from an EMBL/GenBank/DDBJ whole genome shotgun (WGS) entry which is preliminary data.</text>
</comment>
<dbReference type="GO" id="GO:0035493">
    <property type="term" value="P:SNARE complex assembly"/>
    <property type="evidence" value="ECO:0007669"/>
    <property type="project" value="TreeGrafter"/>
</dbReference>
<organism evidence="4 5">
    <name type="scientific">Gryllus longicercus</name>
    <dbReference type="NCBI Taxonomy" id="2509291"/>
    <lineage>
        <taxon>Eukaryota</taxon>
        <taxon>Metazoa</taxon>
        <taxon>Ecdysozoa</taxon>
        <taxon>Arthropoda</taxon>
        <taxon>Hexapoda</taxon>
        <taxon>Insecta</taxon>
        <taxon>Pterygota</taxon>
        <taxon>Neoptera</taxon>
        <taxon>Polyneoptera</taxon>
        <taxon>Orthoptera</taxon>
        <taxon>Ensifera</taxon>
        <taxon>Gryllidea</taxon>
        <taxon>Grylloidea</taxon>
        <taxon>Gryllidae</taxon>
        <taxon>Gryllinae</taxon>
        <taxon>Gryllus</taxon>
    </lineage>
</organism>
<keyword evidence="5" id="KW-1185">Reference proteome</keyword>
<dbReference type="Proteomes" id="UP001378592">
    <property type="component" value="Unassembled WGS sequence"/>
</dbReference>